<sequence length="167" mass="18294">MDIFRAASTLLKIAIIAFALGLLLFIIGFATNSWKIGFNLYPFGYGLWNYFRCDRGCVNYPISQPNDFHSAIQAMECLGLIGFGLALLILLLYLCADSCRRRHILQVTTALAFAGILFACIGFALFGSNDMHNIGRSQDVGWSMGIAIAGTVIYAIGGIMLIVQLVR</sequence>
<feature type="transmembrane region" description="Helical" evidence="1">
    <location>
        <begin position="71"/>
        <end position="95"/>
    </location>
</feature>
<feature type="transmembrane region" description="Helical" evidence="1">
    <location>
        <begin position="107"/>
        <end position="128"/>
    </location>
</feature>
<keyword evidence="1" id="KW-1133">Transmembrane helix</keyword>
<evidence type="ECO:0000256" key="1">
    <source>
        <dbReference type="SAM" id="Phobius"/>
    </source>
</evidence>
<keyword evidence="3" id="KW-1185">Reference proteome</keyword>
<gene>
    <name evidence="2" type="ORF">GSLYS_00004814001</name>
</gene>
<dbReference type="EMBL" id="CAXITT010000074">
    <property type="protein sequence ID" value="CAL1530689.1"/>
    <property type="molecule type" value="Genomic_DNA"/>
</dbReference>
<keyword evidence="1" id="KW-0812">Transmembrane</keyword>
<organism evidence="2 3">
    <name type="scientific">Lymnaea stagnalis</name>
    <name type="common">Great pond snail</name>
    <name type="synonym">Helix stagnalis</name>
    <dbReference type="NCBI Taxonomy" id="6523"/>
    <lineage>
        <taxon>Eukaryota</taxon>
        <taxon>Metazoa</taxon>
        <taxon>Spiralia</taxon>
        <taxon>Lophotrochozoa</taxon>
        <taxon>Mollusca</taxon>
        <taxon>Gastropoda</taxon>
        <taxon>Heterobranchia</taxon>
        <taxon>Euthyneura</taxon>
        <taxon>Panpulmonata</taxon>
        <taxon>Hygrophila</taxon>
        <taxon>Lymnaeoidea</taxon>
        <taxon>Lymnaeidae</taxon>
        <taxon>Lymnaea</taxon>
    </lineage>
</organism>
<dbReference type="Proteomes" id="UP001497497">
    <property type="component" value="Unassembled WGS sequence"/>
</dbReference>
<keyword evidence="1" id="KW-0472">Membrane</keyword>
<proteinExistence type="predicted"/>
<evidence type="ECO:0000313" key="2">
    <source>
        <dbReference type="EMBL" id="CAL1530689.1"/>
    </source>
</evidence>
<accession>A0AAV2HA88</accession>
<dbReference type="AlphaFoldDB" id="A0AAV2HA88"/>
<feature type="transmembrane region" description="Helical" evidence="1">
    <location>
        <begin position="9"/>
        <end position="30"/>
    </location>
</feature>
<comment type="caution">
    <text evidence="2">The sequence shown here is derived from an EMBL/GenBank/DDBJ whole genome shotgun (WGS) entry which is preliminary data.</text>
</comment>
<name>A0AAV2HA88_LYMST</name>
<evidence type="ECO:0000313" key="3">
    <source>
        <dbReference type="Proteomes" id="UP001497497"/>
    </source>
</evidence>
<protein>
    <submittedName>
        <fullName evidence="2">Uncharacterized protein</fullName>
    </submittedName>
</protein>
<feature type="transmembrane region" description="Helical" evidence="1">
    <location>
        <begin position="140"/>
        <end position="163"/>
    </location>
</feature>
<reference evidence="2 3" key="1">
    <citation type="submission" date="2024-04" db="EMBL/GenBank/DDBJ databases">
        <authorList>
            <consortium name="Genoscope - CEA"/>
            <person name="William W."/>
        </authorList>
    </citation>
    <scope>NUCLEOTIDE SEQUENCE [LARGE SCALE GENOMIC DNA]</scope>
</reference>
<dbReference type="Gene3D" id="1.20.140.150">
    <property type="match status" value="1"/>
</dbReference>